<dbReference type="InterPro" id="IPR038404">
    <property type="entry name" value="TRAP_DctP_sf"/>
</dbReference>
<evidence type="ECO:0000313" key="3">
    <source>
        <dbReference type="EMBL" id="SBS32047.1"/>
    </source>
</evidence>
<accession>A0A1A8THC0</accession>
<dbReference type="RefSeq" id="WP_067016534.1">
    <property type="nucleotide sequence ID" value="NZ_FLOB01000004.1"/>
</dbReference>
<keyword evidence="4" id="KW-1185">Reference proteome</keyword>
<dbReference type="Gene3D" id="3.40.190.170">
    <property type="entry name" value="Bacterial extracellular solute-binding protein, family 7"/>
    <property type="match status" value="1"/>
</dbReference>
<evidence type="ECO:0000313" key="4">
    <source>
        <dbReference type="Proteomes" id="UP000092544"/>
    </source>
</evidence>
<dbReference type="NCBIfam" id="NF037995">
    <property type="entry name" value="TRAP_S1"/>
    <property type="match status" value="1"/>
</dbReference>
<keyword evidence="1 2" id="KW-0732">Signal</keyword>
<dbReference type="InterPro" id="IPR018389">
    <property type="entry name" value="DctP_fam"/>
</dbReference>
<dbReference type="OrthoDB" id="8678862at2"/>
<feature type="signal peptide" evidence="2">
    <location>
        <begin position="1"/>
        <end position="29"/>
    </location>
</feature>
<sequence length="338" mass="37075">MKKRYLNLSLTAALATTAFLGLASTQASASDLTVRFAWYMPPHTATANQAATIAKNIREMSHGSIKVLTYPSGSLLKASNIANGLANNTANMGINAMHWWSKYAPALQWDTIPFLAPNATTLLKALHGKLGKDVDAILEKHGVHVVAWGFYGYAKSYVNSKRTIIKPADLKGLRMRSEGSLSAMFLKSQGATPVAMDSSEVYTSMQRGALDGATSGLSTITSRKWYEVGKYVTAIHYVPLVYPVQVNLKWWKGLTQQQRDLITKAAQSSEKAAVQDIENEFTNDIKLLKAKGNQVTQLTGKQLSPWKETAGVMERKLYLKETGATGQKILDDLKPYSK</sequence>
<feature type="chain" id="PRO_5008379034" evidence="2">
    <location>
        <begin position="30"/>
        <end position="338"/>
    </location>
</feature>
<dbReference type="Proteomes" id="UP000092544">
    <property type="component" value="Unassembled WGS sequence"/>
</dbReference>
<dbReference type="PANTHER" id="PTHR33376:SF5">
    <property type="entry name" value="EXTRACYTOPLASMIC SOLUTE RECEPTOR PROTEIN"/>
    <property type="match status" value="1"/>
</dbReference>
<dbReference type="GO" id="GO:0055085">
    <property type="term" value="P:transmembrane transport"/>
    <property type="evidence" value="ECO:0007669"/>
    <property type="project" value="InterPro"/>
</dbReference>
<proteinExistence type="predicted"/>
<dbReference type="PANTHER" id="PTHR33376">
    <property type="match status" value="1"/>
</dbReference>
<evidence type="ECO:0000256" key="2">
    <source>
        <dbReference type="SAM" id="SignalP"/>
    </source>
</evidence>
<reference evidence="3 4" key="1">
    <citation type="submission" date="2016-06" db="EMBL/GenBank/DDBJ databases">
        <authorList>
            <person name="Kjaerup R.B."/>
            <person name="Dalgaard T.S."/>
            <person name="Juul-Madsen H.R."/>
        </authorList>
    </citation>
    <scope>NUCLEOTIDE SEQUENCE [LARGE SCALE GENOMIC DNA]</scope>
    <source>
        <strain evidence="3 4">CECT 8886</strain>
    </source>
</reference>
<dbReference type="Pfam" id="PF03480">
    <property type="entry name" value="DctP"/>
    <property type="match status" value="1"/>
</dbReference>
<gene>
    <name evidence="3" type="primary">yiaO_3</name>
    <name evidence="3" type="ORF">MSP8886_02322</name>
</gene>
<evidence type="ECO:0000256" key="1">
    <source>
        <dbReference type="ARBA" id="ARBA00022729"/>
    </source>
</evidence>
<name>A0A1A8THC0_9GAMM</name>
<protein>
    <submittedName>
        <fullName evidence="3">2,3-diketo-L-gulonate-binding periplasmic protein YiaO</fullName>
    </submittedName>
</protein>
<dbReference type="AlphaFoldDB" id="A0A1A8THC0"/>
<organism evidence="3 4">
    <name type="scientific">Marinomonas spartinae</name>
    <dbReference type="NCBI Taxonomy" id="1792290"/>
    <lineage>
        <taxon>Bacteria</taxon>
        <taxon>Pseudomonadati</taxon>
        <taxon>Pseudomonadota</taxon>
        <taxon>Gammaproteobacteria</taxon>
        <taxon>Oceanospirillales</taxon>
        <taxon>Oceanospirillaceae</taxon>
        <taxon>Marinomonas</taxon>
    </lineage>
</organism>
<dbReference type="STRING" id="1792290.MSP8886_02322"/>
<dbReference type="EMBL" id="FLOB01000004">
    <property type="protein sequence ID" value="SBS32047.1"/>
    <property type="molecule type" value="Genomic_DNA"/>
</dbReference>